<sequence>MRTRVGRIMKKGKKSEAAQPQKSSRDDQIMETWSFLTQHIVLESTSTSHLAGTATAAAASTATSSQSAITSNLDAPQSPQSSGQYSWTRTTKWEPGMPPASSVTLVQAPSPTPSVSSLSATFKIPVTPLSCPDLTPGSVDSSLEDISPQPSSPPRTSTHHQSNGYSLTSVPAPARTLSKRLYKVKDF</sequence>
<evidence type="ECO:0000313" key="2">
    <source>
        <dbReference type="EMBL" id="KAK6174160.1"/>
    </source>
</evidence>
<dbReference type="AlphaFoldDB" id="A0AAN8JC92"/>
<organism evidence="2 3">
    <name type="scientific">Patella caerulea</name>
    <name type="common">Rayed Mediterranean limpet</name>
    <dbReference type="NCBI Taxonomy" id="87958"/>
    <lineage>
        <taxon>Eukaryota</taxon>
        <taxon>Metazoa</taxon>
        <taxon>Spiralia</taxon>
        <taxon>Lophotrochozoa</taxon>
        <taxon>Mollusca</taxon>
        <taxon>Gastropoda</taxon>
        <taxon>Patellogastropoda</taxon>
        <taxon>Patelloidea</taxon>
        <taxon>Patellidae</taxon>
        <taxon>Patella</taxon>
    </lineage>
</organism>
<feature type="compositionally biased region" description="Basic residues" evidence="1">
    <location>
        <begin position="1"/>
        <end position="13"/>
    </location>
</feature>
<feature type="compositionally biased region" description="Polar residues" evidence="1">
    <location>
        <begin position="101"/>
        <end position="117"/>
    </location>
</feature>
<feature type="region of interest" description="Disordered" evidence="1">
    <location>
        <begin position="131"/>
        <end position="172"/>
    </location>
</feature>
<dbReference type="EMBL" id="JAZGQO010000011">
    <property type="protein sequence ID" value="KAK6174160.1"/>
    <property type="molecule type" value="Genomic_DNA"/>
</dbReference>
<comment type="caution">
    <text evidence="2">The sequence shown here is derived from an EMBL/GenBank/DDBJ whole genome shotgun (WGS) entry which is preliminary data.</text>
</comment>
<reference evidence="2 3" key="1">
    <citation type="submission" date="2024-01" db="EMBL/GenBank/DDBJ databases">
        <title>The genome of the rayed Mediterranean limpet Patella caerulea (Linnaeus, 1758).</title>
        <authorList>
            <person name="Anh-Thu Weber A."/>
            <person name="Halstead-Nussloch G."/>
        </authorList>
    </citation>
    <scope>NUCLEOTIDE SEQUENCE [LARGE SCALE GENOMIC DNA]</scope>
    <source>
        <strain evidence="2">AATW-2023a</strain>
        <tissue evidence="2">Whole specimen</tissue>
    </source>
</reference>
<feature type="region of interest" description="Disordered" evidence="1">
    <location>
        <begin position="1"/>
        <end position="27"/>
    </location>
</feature>
<evidence type="ECO:0000313" key="3">
    <source>
        <dbReference type="Proteomes" id="UP001347796"/>
    </source>
</evidence>
<feature type="region of interest" description="Disordered" evidence="1">
    <location>
        <begin position="61"/>
        <end position="117"/>
    </location>
</feature>
<dbReference type="Proteomes" id="UP001347796">
    <property type="component" value="Unassembled WGS sequence"/>
</dbReference>
<keyword evidence="3" id="KW-1185">Reference proteome</keyword>
<gene>
    <name evidence="2" type="ORF">SNE40_017488</name>
</gene>
<accession>A0AAN8JC92</accession>
<feature type="compositionally biased region" description="Polar residues" evidence="1">
    <location>
        <begin position="72"/>
        <end position="90"/>
    </location>
</feature>
<evidence type="ECO:0000256" key="1">
    <source>
        <dbReference type="SAM" id="MobiDB-lite"/>
    </source>
</evidence>
<proteinExistence type="predicted"/>
<protein>
    <submittedName>
        <fullName evidence="2">Uncharacterized protein</fullName>
    </submittedName>
</protein>
<name>A0AAN8JC92_PATCE</name>
<feature type="compositionally biased region" description="Low complexity" evidence="1">
    <location>
        <begin position="61"/>
        <end position="71"/>
    </location>
</feature>